<sequence>MNRRLSWTIGGGLAALLVAGAAVWLWQASSDIPSARATPTATSSPTPDADPRALAQRALDDHLEDCTSAELTDGVIPEGCGIRIPWGTEFAAVDDVRFRVERMPVLELTDDGFIAEGGILVATVSGTGQDGSPRTETYRTESWTLRGDVSVEDGDVDLDVW</sequence>
<keyword evidence="2" id="KW-1185">Reference proteome</keyword>
<dbReference type="EMBL" id="JAVIZQ010000001">
    <property type="protein sequence ID" value="MDR6140881.1"/>
    <property type="molecule type" value="Genomic_DNA"/>
</dbReference>
<reference evidence="1 2" key="1">
    <citation type="submission" date="2023-08" db="EMBL/GenBank/DDBJ databases">
        <title>Functional and genomic diversity of the sorghum phyllosphere microbiome.</title>
        <authorList>
            <person name="Shade A."/>
        </authorList>
    </citation>
    <scope>NUCLEOTIDE SEQUENCE [LARGE SCALE GENOMIC DNA]</scope>
    <source>
        <strain evidence="1 2">SORGH_AS_0445</strain>
    </source>
</reference>
<gene>
    <name evidence="1" type="ORF">QE375_000435</name>
</gene>
<protein>
    <recommendedName>
        <fullName evidence="3">Secreted protein</fullName>
    </recommendedName>
</protein>
<dbReference type="Proteomes" id="UP001249291">
    <property type="component" value="Unassembled WGS sequence"/>
</dbReference>
<evidence type="ECO:0008006" key="3">
    <source>
        <dbReference type="Google" id="ProtNLM"/>
    </source>
</evidence>
<comment type="caution">
    <text evidence="1">The sequence shown here is derived from an EMBL/GenBank/DDBJ whole genome shotgun (WGS) entry which is preliminary data.</text>
</comment>
<organism evidence="1 2">
    <name type="scientific">Microbacterium foliorum</name>
    <dbReference type="NCBI Taxonomy" id="104336"/>
    <lineage>
        <taxon>Bacteria</taxon>
        <taxon>Bacillati</taxon>
        <taxon>Actinomycetota</taxon>
        <taxon>Actinomycetes</taxon>
        <taxon>Micrococcales</taxon>
        <taxon>Microbacteriaceae</taxon>
        <taxon>Microbacterium</taxon>
    </lineage>
</organism>
<evidence type="ECO:0000313" key="2">
    <source>
        <dbReference type="Proteomes" id="UP001249291"/>
    </source>
</evidence>
<evidence type="ECO:0000313" key="1">
    <source>
        <dbReference type="EMBL" id="MDR6140881.1"/>
    </source>
</evidence>
<dbReference type="RefSeq" id="WP_309687000.1">
    <property type="nucleotide sequence ID" value="NZ_JAVIZQ010000001.1"/>
</dbReference>
<name>A0ABU1HLF9_9MICO</name>
<proteinExistence type="predicted"/>
<accession>A0ABU1HLF9</accession>